<accession>Q6IIH7</accession>
<organism evidence="3">
    <name type="scientific">Drosophila melanogaster</name>
    <name type="common">Fruit fly</name>
    <dbReference type="NCBI Taxonomy" id="7227"/>
    <lineage>
        <taxon>Eukaryota</taxon>
        <taxon>Metazoa</taxon>
        <taxon>Ecdysozoa</taxon>
        <taxon>Arthropoda</taxon>
        <taxon>Hexapoda</taxon>
        <taxon>Insecta</taxon>
        <taxon>Pterygota</taxon>
        <taxon>Neoptera</taxon>
        <taxon>Endopterygota</taxon>
        <taxon>Diptera</taxon>
        <taxon>Brachycera</taxon>
        <taxon>Muscomorpha</taxon>
        <taxon>Ephydroidea</taxon>
        <taxon>Drosophilidae</taxon>
        <taxon>Drosophila</taxon>
        <taxon>Sophophora</taxon>
    </lineage>
</organism>
<feature type="compositionally biased region" description="Basic and acidic residues" evidence="1">
    <location>
        <begin position="70"/>
        <end position="80"/>
    </location>
</feature>
<feature type="region of interest" description="Disordered" evidence="1">
    <location>
        <begin position="66"/>
        <end position="90"/>
    </location>
</feature>
<feature type="signal peptide" evidence="2">
    <location>
        <begin position="1"/>
        <end position="22"/>
    </location>
</feature>
<evidence type="ECO:0000313" key="3">
    <source>
        <dbReference type="EMBL" id="DAA03289.1"/>
    </source>
</evidence>
<evidence type="ECO:0000256" key="2">
    <source>
        <dbReference type="SAM" id="SignalP"/>
    </source>
</evidence>
<dbReference type="AlphaFoldDB" id="Q6IIH7"/>
<gene>
    <name evidence="3" type="ORF">HDC18205</name>
</gene>
<feature type="chain" id="PRO_5004275282" evidence="2">
    <location>
        <begin position="23"/>
        <end position="125"/>
    </location>
</feature>
<dbReference type="EMBL" id="BK003089">
    <property type="protein sequence ID" value="DAA03289.1"/>
    <property type="molecule type" value="Genomic_DNA"/>
</dbReference>
<keyword evidence="2" id="KW-0732">Signal</keyword>
<proteinExistence type="predicted"/>
<evidence type="ECO:0000256" key="1">
    <source>
        <dbReference type="SAM" id="MobiDB-lite"/>
    </source>
</evidence>
<reference evidence="3" key="1">
    <citation type="journal article" date="2003" name="Genome Biol.">
        <title>An integrated gene annotation and transcriptional profiling approach towards the full gene content of the Drosophila genome.</title>
        <authorList>
            <person name="Hild M."/>
            <person name="Beckmann B."/>
            <person name="Haas S.A."/>
            <person name="Koch B."/>
            <person name="Solovyev V."/>
            <person name="Busold C."/>
            <person name="Fellenberg K."/>
            <person name="Boutros M."/>
            <person name="Vingron M."/>
            <person name="Sauer F."/>
            <person name="Hoheisel J.D."/>
            <person name="Paro R."/>
        </authorList>
    </citation>
    <scope>NUCLEOTIDE SEQUENCE</scope>
</reference>
<sequence>MACKFVWVWGLGFCSGFRLGAARRIQLQSGTVATAPGYQKRPEMAIGVVSLALWNFSGECLSSSGLNKLQGDKGRPEKGEMGGLEGGVAEGWVSNKSPGIRPRPTCGLHAHLADLPRTFVPNFMS</sequence>
<name>Q6IIH7_DROME</name>
<protein>
    <submittedName>
        <fullName evidence="3">HDC18205</fullName>
    </submittedName>
</protein>